<dbReference type="GO" id="GO:0005975">
    <property type="term" value="P:carbohydrate metabolic process"/>
    <property type="evidence" value="ECO:0007669"/>
    <property type="project" value="InterPro"/>
</dbReference>
<evidence type="ECO:0000256" key="1">
    <source>
        <dbReference type="ARBA" id="ARBA00004613"/>
    </source>
</evidence>
<proteinExistence type="predicted"/>
<keyword evidence="2 3" id="KW-0732">Signal</keyword>
<reference evidence="5" key="1">
    <citation type="journal article" date="2020" name="J. ISSAAS">
        <title>Lactobacilli and other gastrointestinal microbiota of Peromyscus leucopus, reservoir host for agents of Lyme disease and other zoonoses in North America.</title>
        <authorList>
            <person name="Milovic A."/>
            <person name="Bassam K."/>
            <person name="Shao H."/>
            <person name="Chatzistamou I."/>
            <person name="Tufts D.M."/>
            <person name="Diuk-Wasser M."/>
            <person name="Barbour A.G."/>
        </authorList>
    </citation>
    <scope>NUCLEOTIDE SEQUENCE</scope>
    <source>
        <strain evidence="5">LL40</strain>
    </source>
</reference>
<dbReference type="InterPro" id="IPR002509">
    <property type="entry name" value="NODB_dom"/>
</dbReference>
<comment type="subcellular location">
    <subcellularLocation>
        <location evidence="1">Secreted</location>
    </subcellularLocation>
</comment>
<dbReference type="PANTHER" id="PTHR34216">
    <property type="match status" value="1"/>
</dbReference>
<dbReference type="GO" id="GO:0016810">
    <property type="term" value="F:hydrolase activity, acting on carbon-nitrogen (but not peptide) bonds"/>
    <property type="evidence" value="ECO:0007669"/>
    <property type="project" value="InterPro"/>
</dbReference>
<dbReference type="PANTHER" id="PTHR34216:SF3">
    <property type="entry name" value="POLY-BETA-1,6-N-ACETYL-D-GLUCOSAMINE N-DEACETYLASE"/>
    <property type="match status" value="1"/>
</dbReference>
<gene>
    <name evidence="5" type="ORF">Firmicute1046_2900</name>
</gene>
<dbReference type="CDD" id="cd10918">
    <property type="entry name" value="CE4_NodB_like_5s_6s"/>
    <property type="match status" value="1"/>
</dbReference>
<name>A0A650EQI6_9FIRM</name>
<dbReference type="GO" id="GO:0005576">
    <property type="term" value="C:extracellular region"/>
    <property type="evidence" value="ECO:0007669"/>
    <property type="project" value="UniProtKB-SubCell"/>
</dbReference>
<dbReference type="AlphaFoldDB" id="A0A650EQI6"/>
<evidence type="ECO:0000256" key="3">
    <source>
        <dbReference type="SAM" id="SignalP"/>
    </source>
</evidence>
<feature type="domain" description="NodB homology" evidence="4">
    <location>
        <begin position="92"/>
        <end position="255"/>
    </location>
</feature>
<dbReference type="EMBL" id="MN577573">
    <property type="protein sequence ID" value="QGT51214.1"/>
    <property type="molecule type" value="Genomic_DNA"/>
</dbReference>
<dbReference type="InterPro" id="IPR051398">
    <property type="entry name" value="Polysacch_Deacetylase"/>
</dbReference>
<accession>A0A650EQI6</accession>
<dbReference type="SUPFAM" id="SSF88713">
    <property type="entry name" value="Glycoside hydrolase/deacetylase"/>
    <property type="match status" value="1"/>
</dbReference>
<dbReference type="InterPro" id="IPR011330">
    <property type="entry name" value="Glyco_hydro/deAcase_b/a-brl"/>
</dbReference>
<evidence type="ECO:0000256" key="2">
    <source>
        <dbReference type="ARBA" id="ARBA00022729"/>
    </source>
</evidence>
<sequence>MKRICMIFIIGLFLCNTFSVNAISFATPVNKPQRNICLMYHRLSVNPADWGAFCTSPAVFENDLKILKQEGYTFCTAAELAEFARKNDFTKKRVAITFDDGYSSDYIYALPALQRQGAKASFFIIGNRLNTPDYLSDEQLKKLAASPITEIGNHSFALHDSGYYNLRNMYYHSKNEKKILSDFSKNKELLESLTGQKIISLSYPNGVYSEAMDKQIKKVYQNTVCTREEDITKTQKCMGRYNRYHSGEILKIIKN</sequence>
<protein>
    <recommendedName>
        <fullName evidence="4">NodB homology domain-containing protein</fullName>
    </recommendedName>
</protein>
<dbReference type="Gene3D" id="3.20.20.370">
    <property type="entry name" value="Glycoside hydrolase/deacetylase"/>
    <property type="match status" value="1"/>
</dbReference>
<dbReference type="Pfam" id="PF01522">
    <property type="entry name" value="Polysacc_deac_1"/>
    <property type="match status" value="1"/>
</dbReference>
<evidence type="ECO:0000313" key="5">
    <source>
        <dbReference type="EMBL" id="QGT51214.1"/>
    </source>
</evidence>
<dbReference type="PROSITE" id="PS51677">
    <property type="entry name" value="NODB"/>
    <property type="match status" value="1"/>
</dbReference>
<feature type="chain" id="PRO_5024931458" description="NodB homology domain-containing protein" evidence="3">
    <location>
        <begin position="23"/>
        <end position="255"/>
    </location>
</feature>
<evidence type="ECO:0000259" key="4">
    <source>
        <dbReference type="PROSITE" id="PS51677"/>
    </source>
</evidence>
<feature type="signal peptide" evidence="3">
    <location>
        <begin position="1"/>
        <end position="22"/>
    </location>
</feature>
<organism evidence="5">
    <name type="scientific">uncultured Bacillota bacterium</name>
    <dbReference type="NCBI Taxonomy" id="344338"/>
    <lineage>
        <taxon>Bacteria</taxon>
        <taxon>Bacillati</taxon>
        <taxon>Bacillota</taxon>
        <taxon>environmental samples</taxon>
    </lineage>
</organism>